<dbReference type="EMBL" id="CP064782">
    <property type="protein sequence ID" value="QWT50395.1"/>
    <property type="molecule type" value="Genomic_DNA"/>
</dbReference>
<proteinExistence type="predicted"/>
<evidence type="ECO:0000259" key="2">
    <source>
        <dbReference type="Pfam" id="PF00462"/>
    </source>
</evidence>
<name>A0A975SQ02_9RHOO</name>
<protein>
    <submittedName>
        <fullName evidence="4">DUF4124 domain-containing protein</fullName>
    </submittedName>
</protein>
<dbReference type="PROSITE" id="PS51354">
    <property type="entry name" value="GLUTAREDOXIN_2"/>
    <property type="match status" value="1"/>
</dbReference>
<gene>
    <name evidence="4" type="ORF">Azoinq_07370</name>
</gene>
<sequence length="170" mass="17948">MALPKKERAMDQGKSQRRRRPVWLTWLLAAGLALLWGTAPAQALYKTVGPDGRVTYTDHPPGNAKAKPLSTGNPTLSYSPGATANPSSPSARSRIGAVTLYSAVWCGYCRQAKAYLGSHGIAYREVDVESPSGAADFARAGGGRGIPLLVAGGQQIRGYSPASYDALFGR</sequence>
<accession>A0A975SQ02</accession>
<evidence type="ECO:0000256" key="1">
    <source>
        <dbReference type="SAM" id="MobiDB-lite"/>
    </source>
</evidence>
<dbReference type="InterPro" id="IPR025392">
    <property type="entry name" value="DUF4124"/>
</dbReference>
<feature type="domain" description="Glutaredoxin" evidence="2">
    <location>
        <begin position="98"/>
        <end position="155"/>
    </location>
</feature>
<dbReference type="KEGG" id="aiq:Azoinq_07370"/>
<feature type="region of interest" description="Disordered" evidence="1">
    <location>
        <begin position="56"/>
        <end position="89"/>
    </location>
</feature>
<dbReference type="RefSeq" id="WP_216130457.1">
    <property type="nucleotide sequence ID" value="NZ_CP064782.1"/>
</dbReference>
<dbReference type="PANTHER" id="PTHR34386">
    <property type="entry name" value="GLUTAREDOXIN"/>
    <property type="match status" value="1"/>
</dbReference>
<evidence type="ECO:0000259" key="3">
    <source>
        <dbReference type="Pfam" id="PF13511"/>
    </source>
</evidence>
<dbReference type="GO" id="GO:0009055">
    <property type="term" value="F:electron transfer activity"/>
    <property type="evidence" value="ECO:0007669"/>
    <property type="project" value="TreeGrafter"/>
</dbReference>
<reference evidence="4" key="1">
    <citation type="submission" date="2020-11" db="EMBL/GenBank/DDBJ databases">
        <title>Azospira inquinata sp. nov.</title>
        <authorList>
            <person name="Moe W.M."/>
            <person name="Mikes M.C."/>
        </authorList>
    </citation>
    <scope>NUCLEOTIDE SEQUENCE</scope>
    <source>
        <strain evidence="4">Azo-3</strain>
    </source>
</reference>
<feature type="compositionally biased region" description="Polar residues" evidence="1">
    <location>
        <begin position="70"/>
        <end position="89"/>
    </location>
</feature>
<dbReference type="GO" id="GO:0045454">
    <property type="term" value="P:cell redox homeostasis"/>
    <property type="evidence" value="ECO:0007669"/>
    <property type="project" value="TreeGrafter"/>
</dbReference>
<dbReference type="Pfam" id="PF00462">
    <property type="entry name" value="Glutaredoxin"/>
    <property type="match status" value="1"/>
</dbReference>
<organism evidence="4 5">
    <name type="scientific">Azospira inquinata</name>
    <dbReference type="NCBI Taxonomy" id="2785627"/>
    <lineage>
        <taxon>Bacteria</taxon>
        <taxon>Pseudomonadati</taxon>
        <taxon>Pseudomonadota</taxon>
        <taxon>Betaproteobacteria</taxon>
        <taxon>Rhodocyclales</taxon>
        <taxon>Rhodocyclaceae</taxon>
        <taxon>Azospira</taxon>
    </lineage>
</organism>
<dbReference type="CDD" id="cd02976">
    <property type="entry name" value="NrdH"/>
    <property type="match status" value="1"/>
</dbReference>
<dbReference type="PANTHER" id="PTHR34386:SF1">
    <property type="entry name" value="GLUTAREDOXIN-LIKE PROTEIN NRDH"/>
    <property type="match status" value="1"/>
</dbReference>
<dbReference type="InterPro" id="IPR002109">
    <property type="entry name" value="Glutaredoxin"/>
</dbReference>
<feature type="domain" description="DUF4124" evidence="3">
    <location>
        <begin position="32"/>
        <end position="75"/>
    </location>
</feature>
<dbReference type="AlphaFoldDB" id="A0A975SQ02"/>
<dbReference type="Proteomes" id="UP000683428">
    <property type="component" value="Chromosome"/>
</dbReference>
<evidence type="ECO:0000313" key="4">
    <source>
        <dbReference type="EMBL" id="QWT50395.1"/>
    </source>
</evidence>
<dbReference type="InterPro" id="IPR051548">
    <property type="entry name" value="Grx-like_ET"/>
</dbReference>
<dbReference type="Pfam" id="PF13511">
    <property type="entry name" value="DUF4124"/>
    <property type="match status" value="1"/>
</dbReference>
<keyword evidence="5" id="KW-1185">Reference proteome</keyword>
<evidence type="ECO:0000313" key="5">
    <source>
        <dbReference type="Proteomes" id="UP000683428"/>
    </source>
</evidence>